<keyword evidence="4" id="KW-1185">Reference proteome</keyword>
<sequence length="271" mass="29287">MDRAFFRVKYGDTEELHPEPGAASGWGAEHMRGLAVSGALAREAERTVDTLGRGDLQPVRWTLDMFRAARMQPSTTSATVMRDGPRVCLVDTVLHQDGEPVARASALYLRPSETPGGAVWSGGTTPTPPAADHAPGDRERLYFDPENGWGEWADGFATVDRKQIWHFPIPVVYGESLTPFQLAASIADVTNLISNLGSAGLEFINPDVTMTIARLPRGTELGLALTERVEHHGIAVGTAVAFDRHGVIGTVTASAVANARRAVGRYSLRRY</sequence>
<reference evidence="3 4" key="1">
    <citation type="submission" date="2024-10" db="EMBL/GenBank/DDBJ databases">
        <title>The Natural Products Discovery Center: Release of the First 8490 Sequenced Strains for Exploring Actinobacteria Biosynthetic Diversity.</title>
        <authorList>
            <person name="Kalkreuter E."/>
            <person name="Kautsar S.A."/>
            <person name="Yang D."/>
            <person name="Bader C.D."/>
            <person name="Teijaro C.N."/>
            <person name="Fluegel L."/>
            <person name="Davis C.M."/>
            <person name="Simpson J.R."/>
            <person name="Lauterbach L."/>
            <person name="Steele A.D."/>
            <person name="Gui C."/>
            <person name="Meng S."/>
            <person name="Li G."/>
            <person name="Viehrig K."/>
            <person name="Ye F."/>
            <person name="Su P."/>
            <person name="Kiefer A.F."/>
            <person name="Nichols A."/>
            <person name="Cepeda A.J."/>
            <person name="Yan W."/>
            <person name="Fan B."/>
            <person name="Jiang Y."/>
            <person name="Adhikari A."/>
            <person name="Zheng C.-J."/>
            <person name="Schuster L."/>
            <person name="Cowan T.M."/>
            <person name="Smanski M.J."/>
            <person name="Chevrette M.G."/>
            <person name="De Carvalho L.P.S."/>
            <person name="Shen B."/>
        </authorList>
    </citation>
    <scope>NUCLEOTIDE SEQUENCE [LARGE SCALE GENOMIC DNA]</scope>
    <source>
        <strain evidence="3 4">NPDC004550</strain>
    </source>
</reference>
<dbReference type="RefSeq" id="WP_387251608.1">
    <property type="nucleotide sequence ID" value="NZ_JBIALX010000005.1"/>
</dbReference>
<evidence type="ECO:0000313" key="4">
    <source>
        <dbReference type="Proteomes" id="UP001601521"/>
    </source>
</evidence>
<proteinExistence type="predicted"/>
<evidence type="ECO:0000259" key="2">
    <source>
        <dbReference type="Pfam" id="PF13622"/>
    </source>
</evidence>
<dbReference type="Pfam" id="PF13622">
    <property type="entry name" value="4HBT_3"/>
    <property type="match status" value="1"/>
</dbReference>
<evidence type="ECO:0000313" key="3">
    <source>
        <dbReference type="EMBL" id="MFF0454742.1"/>
    </source>
</evidence>
<protein>
    <submittedName>
        <fullName evidence="3">Acyl-CoA thioesterase domain-containing protein</fullName>
    </submittedName>
</protein>
<accession>A0ABW6NJ74</accession>
<dbReference type="Gene3D" id="2.40.160.210">
    <property type="entry name" value="Acyl-CoA thioesterase, double hotdog domain"/>
    <property type="match status" value="1"/>
</dbReference>
<evidence type="ECO:0000256" key="1">
    <source>
        <dbReference type="SAM" id="MobiDB-lite"/>
    </source>
</evidence>
<dbReference type="Proteomes" id="UP001601521">
    <property type="component" value="Unassembled WGS sequence"/>
</dbReference>
<comment type="caution">
    <text evidence="3">The sequence shown here is derived from an EMBL/GenBank/DDBJ whole genome shotgun (WGS) entry which is preliminary data.</text>
</comment>
<feature type="compositionally biased region" description="Low complexity" evidence="1">
    <location>
        <begin position="122"/>
        <end position="133"/>
    </location>
</feature>
<gene>
    <name evidence="3" type="ORF">ACFYTH_15375</name>
</gene>
<organism evidence="3 4">
    <name type="scientific">Nocardia africana</name>
    <dbReference type="NCBI Taxonomy" id="134964"/>
    <lineage>
        <taxon>Bacteria</taxon>
        <taxon>Bacillati</taxon>
        <taxon>Actinomycetota</taxon>
        <taxon>Actinomycetes</taxon>
        <taxon>Mycobacteriales</taxon>
        <taxon>Nocardiaceae</taxon>
        <taxon>Nocardia</taxon>
    </lineage>
</organism>
<dbReference type="InterPro" id="IPR049449">
    <property type="entry name" value="TesB_ACOT8-like_N"/>
</dbReference>
<dbReference type="InterPro" id="IPR042171">
    <property type="entry name" value="Acyl-CoA_hotdog"/>
</dbReference>
<dbReference type="EMBL" id="JBIALX010000005">
    <property type="protein sequence ID" value="MFF0454742.1"/>
    <property type="molecule type" value="Genomic_DNA"/>
</dbReference>
<feature type="domain" description="Acyl-CoA thioesterase-like N-terminal HotDog" evidence="2">
    <location>
        <begin position="30"/>
        <end position="108"/>
    </location>
</feature>
<name>A0ABW6NJ74_9NOCA</name>
<feature type="region of interest" description="Disordered" evidence="1">
    <location>
        <begin position="116"/>
        <end position="135"/>
    </location>
</feature>